<dbReference type="Gene3D" id="3.40.50.1820">
    <property type="entry name" value="alpha/beta hydrolase"/>
    <property type="match status" value="1"/>
</dbReference>
<dbReference type="EMBL" id="JBHUON010000004">
    <property type="protein sequence ID" value="MFD2864096.1"/>
    <property type="molecule type" value="Genomic_DNA"/>
</dbReference>
<organism evidence="1 2">
    <name type="scientific">Mucilaginibacter antarcticus</name>
    <dbReference type="NCBI Taxonomy" id="1855725"/>
    <lineage>
        <taxon>Bacteria</taxon>
        <taxon>Pseudomonadati</taxon>
        <taxon>Bacteroidota</taxon>
        <taxon>Sphingobacteriia</taxon>
        <taxon>Sphingobacteriales</taxon>
        <taxon>Sphingobacteriaceae</taxon>
        <taxon>Mucilaginibacter</taxon>
    </lineage>
</organism>
<name>A0ABW5XMB8_9SPHI</name>
<sequence>MELLIFGHAGQAVLFFPPRVGRFYDYENWGTVYALSDRINAGEIQLFCVDSIDEETFYNNWAEPQGRMERHLQYERYILQEVLPFIKTKNDSIEIEAAGCSMGAYHAANIALRSPQLFNKIVCMSGRYDLTQPVTHFKDLLDGYRSEIVYLNMPRQYMTNLEDEELLAEIRKIKIVLVIGQTDPFFDDNYAFSETLGWKGMQHEFHIWGGYAHSARSWNRMVHLYL</sequence>
<dbReference type="PANTHER" id="PTHR48098:SF3">
    <property type="entry name" value="IRON(III) ENTEROBACTIN ESTERASE"/>
    <property type="match status" value="1"/>
</dbReference>
<reference evidence="2" key="1">
    <citation type="journal article" date="2019" name="Int. J. Syst. Evol. Microbiol.">
        <title>The Global Catalogue of Microorganisms (GCM) 10K type strain sequencing project: providing services to taxonomists for standard genome sequencing and annotation.</title>
        <authorList>
            <consortium name="The Broad Institute Genomics Platform"/>
            <consortium name="The Broad Institute Genome Sequencing Center for Infectious Disease"/>
            <person name="Wu L."/>
            <person name="Ma J."/>
        </authorList>
    </citation>
    <scope>NUCLEOTIDE SEQUENCE [LARGE SCALE GENOMIC DNA]</scope>
    <source>
        <strain evidence="2">KCTC 52232</strain>
    </source>
</reference>
<gene>
    <name evidence="1" type="ORF">ACFSYC_05290</name>
</gene>
<dbReference type="PANTHER" id="PTHR48098">
    <property type="entry name" value="ENTEROCHELIN ESTERASE-RELATED"/>
    <property type="match status" value="1"/>
</dbReference>
<dbReference type="Proteomes" id="UP001597601">
    <property type="component" value="Unassembled WGS sequence"/>
</dbReference>
<accession>A0ABW5XMB8</accession>
<dbReference type="Pfam" id="PF00756">
    <property type="entry name" value="Esterase"/>
    <property type="match status" value="1"/>
</dbReference>
<dbReference type="RefSeq" id="WP_377124281.1">
    <property type="nucleotide sequence ID" value="NZ_JBHUHN010000001.1"/>
</dbReference>
<dbReference type="InterPro" id="IPR029058">
    <property type="entry name" value="AB_hydrolase_fold"/>
</dbReference>
<keyword evidence="2" id="KW-1185">Reference proteome</keyword>
<proteinExistence type="predicted"/>
<dbReference type="SUPFAM" id="SSF53474">
    <property type="entry name" value="alpha/beta-Hydrolases"/>
    <property type="match status" value="1"/>
</dbReference>
<dbReference type="InterPro" id="IPR000801">
    <property type="entry name" value="Esterase-like"/>
</dbReference>
<dbReference type="InterPro" id="IPR050583">
    <property type="entry name" value="Mycobacterial_A85_antigen"/>
</dbReference>
<evidence type="ECO:0000313" key="2">
    <source>
        <dbReference type="Proteomes" id="UP001597601"/>
    </source>
</evidence>
<evidence type="ECO:0000313" key="1">
    <source>
        <dbReference type="EMBL" id="MFD2864096.1"/>
    </source>
</evidence>
<protein>
    <submittedName>
        <fullName evidence="1">Esterase family protein</fullName>
    </submittedName>
</protein>
<comment type="caution">
    <text evidence="1">The sequence shown here is derived from an EMBL/GenBank/DDBJ whole genome shotgun (WGS) entry which is preliminary data.</text>
</comment>